<dbReference type="EMBL" id="KN716563">
    <property type="protein sequence ID" value="KJH43397.1"/>
    <property type="molecule type" value="Genomic_DNA"/>
</dbReference>
<gene>
    <name evidence="2" type="ORF">DICVIV_10589</name>
</gene>
<reference evidence="2 3" key="1">
    <citation type="submission" date="2013-11" db="EMBL/GenBank/DDBJ databases">
        <title>Draft genome of the bovine lungworm Dictyocaulus viviparus.</title>
        <authorList>
            <person name="Mitreva M."/>
        </authorList>
    </citation>
    <scope>NUCLEOTIDE SEQUENCE [LARGE SCALE GENOMIC DNA]</scope>
    <source>
        <strain evidence="2 3">HannoverDv2000</strain>
    </source>
</reference>
<dbReference type="Pfam" id="PF00059">
    <property type="entry name" value="Lectin_C"/>
    <property type="match status" value="1"/>
</dbReference>
<reference evidence="3" key="2">
    <citation type="journal article" date="2016" name="Sci. Rep.">
        <title>Dictyocaulus viviparus genome, variome and transcriptome elucidate lungworm biology and support future intervention.</title>
        <authorList>
            <person name="McNulty S.N."/>
            <person name="Strube C."/>
            <person name="Rosa B.A."/>
            <person name="Martin J.C."/>
            <person name="Tyagi R."/>
            <person name="Choi Y.J."/>
            <person name="Wang Q."/>
            <person name="Hallsworth Pepin K."/>
            <person name="Zhang X."/>
            <person name="Ozersky P."/>
            <person name="Wilson R.K."/>
            <person name="Sternberg P.W."/>
            <person name="Gasser R.B."/>
            <person name="Mitreva M."/>
        </authorList>
    </citation>
    <scope>NUCLEOTIDE SEQUENCE [LARGE SCALE GENOMIC DNA]</scope>
    <source>
        <strain evidence="3">HannoverDv2000</strain>
    </source>
</reference>
<organism evidence="2 3">
    <name type="scientific">Dictyocaulus viviparus</name>
    <name type="common">Bovine lungworm</name>
    <dbReference type="NCBI Taxonomy" id="29172"/>
    <lineage>
        <taxon>Eukaryota</taxon>
        <taxon>Metazoa</taxon>
        <taxon>Ecdysozoa</taxon>
        <taxon>Nematoda</taxon>
        <taxon>Chromadorea</taxon>
        <taxon>Rhabditida</taxon>
        <taxon>Rhabditina</taxon>
        <taxon>Rhabditomorpha</taxon>
        <taxon>Strongyloidea</taxon>
        <taxon>Metastrongylidae</taxon>
        <taxon>Dictyocaulus</taxon>
    </lineage>
</organism>
<dbReference type="InterPro" id="IPR016187">
    <property type="entry name" value="CTDL_fold"/>
</dbReference>
<accession>A0A0D8XI36</accession>
<dbReference type="Proteomes" id="UP000053766">
    <property type="component" value="Unassembled WGS sequence"/>
</dbReference>
<dbReference type="InterPro" id="IPR016186">
    <property type="entry name" value="C-type_lectin-like/link_sf"/>
</dbReference>
<evidence type="ECO:0000313" key="2">
    <source>
        <dbReference type="EMBL" id="KJH43397.1"/>
    </source>
</evidence>
<keyword evidence="3" id="KW-1185">Reference proteome</keyword>
<dbReference type="SUPFAM" id="SSF56436">
    <property type="entry name" value="C-type lectin-like"/>
    <property type="match status" value="1"/>
</dbReference>
<proteinExistence type="predicted"/>
<dbReference type="InterPro" id="IPR001304">
    <property type="entry name" value="C-type_lectin-like"/>
</dbReference>
<dbReference type="PROSITE" id="PS50041">
    <property type="entry name" value="C_TYPE_LECTIN_2"/>
    <property type="match status" value="1"/>
</dbReference>
<feature type="domain" description="C-type lectin" evidence="1">
    <location>
        <begin position="22"/>
        <end position="169"/>
    </location>
</feature>
<dbReference type="OrthoDB" id="7357196at2759"/>
<sequence>MINFETDHRTFGECDIGWLARENGMCYRKVEAQPKVGWADAQDQCNQMQANLASIHDKNDYDYMSTQWLVPKRCDDSNMPSDKPNFSTLRDQCTEFFGQIPSHSWIGYTDADDEGALMGINSKSNTIWPQPILPDNNDERDCLYLDYSMPVEEPYRIADCRTKQSFICQKRNNWSTFVVGPQHERVRTAFFKKQCQNRIHSTESNRLVRGIDTHSQFDHSQPKDALYARINYQDGKHIN</sequence>
<dbReference type="AlphaFoldDB" id="A0A0D8XI36"/>
<dbReference type="CDD" id="cd00037">
    <property type="entry name" value="CLECT"/>
    <property type="match status" value="1"/>
</dbReference>
<protein>
    <recommendedName>
        <fullName evidence="1">C-type lectin domain-containing protein</fullName>
    </recommendedName>
</protein>
<dbReference type="Gene3D" id="3.10.100.10">
    <property type="entry name" value="Mannose-Binding Protein A, subunit A"/>
    <property type="match status" value="1"/>
</dbReference>
<dbReference type="STRING" id="29172.A0A0D8XI36"/>
<dbReference type="SMART" id="SM00034">
    <property type="entry name" value="CLECT"/>
    <property type="match status" value="1"/>
</dbReference>
<name>A0A0D8XI36_DICVI</name>
<evidence type="ECO:0000259" key="1">
    <source>
        <dbReference type="PROSITE" id="PS50041"/>
    </source>
</evidence>
<evidence type="ECO:0000313" key="3">
    <source>
        <dbReference type="Proteomes" id="UP000053766"/>
    </source>
</evidence>